<evidence type="ECO:0000313" key="3">
    <source>
        <dbReference type="EMBL" id="KAE8351035.1"/>
    </source>
</evidence>
<feature type="region of interest" description="Disordered" evidence="1">
    <location>
        <begin position="259"/>
        <end position="287"/>
    </location>
</feature>
<feature type="chain" id="PRO_5024920633" description="BZIP domain-containing protein" evidence="2">
    <location>
        <begin position="22"/>
        <end position="309"/>
    </location>
</feature>
<dbReference type="Proteomes" id="UP000327118">
    <property type="component" value="Unassembled WGS sequence"/>
</dbReference>
<keyword evidence="4" id="KW-1185">Reference proteome</keyword>
<evidence type="ECO:0000313" key="4">
    <source>
        <dbReference type="Proteomes" id="UP000327118"/>
    </source>
</evidence>
<accession>A0A5N6Z036</accession>
<feature type="compositionally biased region" description="Low complexity" evidence="1">
    <location>
        <begin position="58"/>
        <end position="77"/>
    </location>
</feature>
<feature type="compositionally biased region" description="Polar residues" evidence="1">
    <location>
        <begin position="147"/>
        <end position="156"/>
    </location>
</feature>
<organism evidence="3 4">
    <name type="scientific">Aspergillus coremiiformis</name>
    <dbReference type="NCBI Taxonomy" id="138285"/>
    <lineage>
        <taxon>Eukaryota</taxon>
        <taxon>Fungi</taxon>
        <taxon>Dikarya</taxon>
        <taxon>Ascomycota</taxon>
        <taxon>Pezizomycotina</taxon>
        <taxon>Eurotiomycetes</taxon>
        <taxon>Eurotiomycetidae</taxon>
        <taxon>Eurotiales</taxon>
        <taxon>Aspergillaceae</taxon>
        <taxon>Aspergillus</taxon>
        <taxon>Aspergillus subgen. Circumdati</taxon>
    </lineage>
</organism>
<sequence>MEDDNLLKFLLLLVSTLSMEAYQSDAPTSAFGFSPAMMPTSVPTMLLNSPRHKRCSSEDSNSYSASISSPSSVSAPSLPEVKLREEEELGRYSPRAAVAGRLGQLAIRGDQIPTPHFLNGNTASIHQSPLAHSAQLGCWPASYNSSYDMSETSLPTELNPVASGPSEPTFDDQYHQSNDTPTSSPSKRTTSNTRKRRNPPKPQRARRISPPPTSSTADDPLTWHDSEITGHDPSDPTDDGYGINGIGFKPTAAMAWARSQRRQKQVADWKSREAREAREKRRERRDGVDFQKLRTIQSGAIQKKVKFDV</sequence>
<feature type="region of interest" description="Disordered" evidence="1">
    <location>
        <begin position="48"/>
        <end position="80"/>
    </location>
</feature>
<protein>
    <recommendedName>
        <fullName evidence="5">BZIP domain-containing protein</fullName>
    </recommendedName>
</protein>
<proteinExistence type="predicted"/>
<feature type="compositionally biased region" description="Basic and acidic residues" evidence="1">
    <location>
        <begin position="221"/>
        <end position="234"/>
    </location>
</feature>
<reference evidence="4" key="1">
    <citation type="submission" date="2019-04" db="EMBL/GenBank/DDBJ databases">
        <title>Friends and foes A comparative genomics studyof 23 Aspergillus species from section Flavi.</title>
        <authorList>
            <consortium name="DOE Joint Genome Institute"/>
            <person name="Kjaerbolling I."/>
            <person name="Vesth T."/>
            <person name="Frisvad J.C."/>
            <person name="Nybo J.L."/>
            <person name="Theobald S."/>
            <person name="Kildgaard S."/>
            <person name="Isbrandt T."/>
            <person name="Kuo A."/>
            <person name="Sato A."/>
            <person name="Lyhne E.K."/>
            <person name="Kogle M.E."/>
            <person name="Wiebenga A."/>
            <person name="Kun R.S."/>
            <person name="Lubbers R.J."/>
            <person name="Makela M.R."/>
            <person name="Barry K."/>
            <person name="Chovatia M."/>
            <person name="Clum A."/>
            <person name="Daum C."/>
            <person name="Haridas S."/>
            <person name="He G."/>
            <person name="LaButti K."/>
            <person name="Lipzen A."/>
            <person name="Mondo S."/>
            <person name="Riley R."/>
            <person name="Salamov A."/>
            <person name="Simmons B.A."/>
            <person name="Magnuson J.K."/>
            <person name="Henrissat B."/>
            <person name="Mortensen U.H."/>
            <person name="Larsen T.O."/>
            <person name="Devries R.P."/>
            <person name="Grigoriev I.V."/>
            <person name="Machida M."/>
            <person name="Baker S.E."/>
            <person name="Andersen M.R."/>
        </authorList>
    </citation>
    <scope>NUCLEOTIDE SEQUENCE [LARGE SCALE GENOMIC DNA]</scope>
    <source>
        <strain evidence="4">CBS 553.77</strain>
    </source>
</reference>
<evidence type="ECO:0000256" key="2">
    <source>
        <dbReference type="SAM" id="SignalP"/>
    </source>
</evidence>
<evidence type="ECO:0008006" key="5">
    <source>
        <dbReference type="Google" id="ProtNLM"/>
    </source>
</evidence>
<feature type="region of interest" description="Disordered" evidence="1">
    <location>
        <begin position="147"/>
        <end position="245"/>
    </location>
</feature>
<name>A0A5N6Z036_9EURO</name>
<dbReference type="AlphaFoldDB" id="A0A5N6Z036"/>
<feature type="compositionally biased region" description="Basic residues" evidence="1">
    <location>
        <begin position="193"/>
        <end position="207"/>
    </location>
</feature>
<feature type="compositionally biased region" description="Low complexity" evidence="1">
    <location>
        <begin position="180"/>
        <end position="192"/>
    </location>
</feature>
<dbReference type="EMBL" id="ML739191">
    <property type="protein sequence ID" value="KAE8351035.1"/>
    <property type="molecule type" value="Genomic_DNA"/>
</dbReference>
<gene>
    <name evidence="3" type="ORF">BDV28DRAFT_137986</name>
</gene>
<dbReference type="OrthoDB" id="5391950at2759"/>
<feature type="signal peptide" evidence="2">
    <location>
        <begin position="1"/>
        <end position="21"/>
    </location>
</feature>
<keyword evidence="2" id="KW-0732">Signal</keyword>
<feature type="compositionally biased region" description="Basic and acidic residues" evidence="1">
    <location>
        <begin position="265"/>
        <end position="287"/>
    </location>
</feature>
<evidence type="ECO:0000256" key="1">
    <source>
        <dbReference type="SAM" id="MobiDB-lite"/>
    </source>
</evidence>